<proteinExistence type="predicted"/>
<reference evidence="3" key="1">
    <citation type="journal article" date="2013" name="Science">
        <title>Comparative analysis of bat genomes provides insight into the evolution of flight and immunity.</title>
        <authorList>
            <person name="Zhang G."/>
            <person name="Cowled C."/>
            <person name="Shi Z."/>
            <person name="Huang Z."/>
            <person name="Bishop-Lilly K.A."/>
            <person name="Fang X."/>
            <person name="Wynne J.W."/>
            <person name="Xiong Z."/>
            <person name="Baker M.L."/>
            <person name="Zhao W."/>
            <person name="Tachedjian M."/>
            <person name="Zhu Y."/>
            <person name="Zhou P."/>
            <person name="Jiang X."/>
            <person name="Ng J."/>
            <person name="Yang L."/>
            <person name="Wu L."/>
            <person name="Xiao J."/>
            <person name="Feng Y."/>
            <person name="Chen Y."/>
            <person name="Sun X."/>
            <person name="Zhang Y."/>
            <person name="Marsh G.A."/>
            <person name="Crameri G."/>
            <person name="Broder C.C."/>
            <person name="Frey K.G."/>
            <person name="Wang L.F."/>
            <person name="Wang J."/>
        </authorList>
    </citation>
    <scope>NUCLEOTIDE SEQUENCE [LARGE SCALE GENOMIC DNA]</scope>
</reference>
<accession>L5LBC1</accession>
<name>L5LBC1_MYODS</name>
<dbReference type="AlphaFoldDB" id="L5LBC1"/>
<gene>
    <name evidence="2" type="ORF">MDA_GLEAN10000520</name>
</gene>
<keyword evidence="3" id="KW-1185">Reference proteome</keyword>
<sequence>MSLAGFFSSARTSPTSVHWEAPSPSAPAQPAEPDCHASQWPRPAVPPQQQQWEA</sequence>
<feature type="region of interest" description="Disordered" evidence="1">
    <location>
        <begin position="1"/>
        <end position="54"/>
    </location>
</feature>
<organism evidence="2 3">
    <name type="scientific">Myotis davidii</name>
    <name type="common">David's myotis</name>
    <dbReference type="NCBI Taxonomy" id="225400"/>
    <lineage>
        <taxon>Eukaryota</taxon>
        <taxon>Metazoa</taxon>
        <taxon>Chordata</taxon>
        <taxon>Craniata</taxon>
        <taxon>Vertebrata</taxon>
        <taxon>Euteleostomi</taxon>
        <taxon>Mammalia</taxon>
        <taxon>Eutheria</taxon>
        <taxon>Laurasiatheria</taxon>
        <taxon>Chiroptera</taxon>
        <taxon>Yangochiroptera</taxon>
        <taxon>Vespertilionidae</taxon>
        <taxon>Myotis</taxon>
    </lineage>
</organism>
<feature type="compositionally biased region" description="Low complexity" evidence="1">
    <location>
        <begin position="20"/>
        <end position="32"/>
    </location>
</feature>
<protein>
    <submittedName>
        <fullName evidence="2">Uncharacterized protein</fullName>
    </submittedName>
</protein>
<evidence type="ECO:0000313" key="3">
    <source>
        <dbReference type="Proteomes" id="UP000010556"/>
    </source>
</evidence>
<evidence type="ECO:0000256" key="1">
    <source>
        <dbReference type="SAM" id="MobiDB-lite"/>
    </source>
</evidence>
<evidence type="ECO:0000313" key="2">
    <source>
        <dbReference type="EMBL" id="ELK23176.1"/>
    </source>
</evidence>
<dbReference type="Proteomes" id="UP000010556">
    <property type="component" value="Unassembled WGS sequence"/>
</dbReference>
<dbReference type="EMBL" id="KB113929">
    <property type="protein sequence ID" value="ELK23176.1"/>
    <property type="molecule type" value="Genomic_DNA"/>
</dbReference>